<feature type="non-terminal residue" evidence="1">
    <location>
        <position position="47"/>
    </location>
</feature>
<name>A0ABN7VSK1_GIGMA</name>
<reference evidence="1 2" key="1">
    <citation type="submission" date="2021-06" db="EMBL/GenBank/DDBJ databases">
        <authorList>
            <person name="Kallberg Y."/>
            <person name="Tangrot J."/>
            <person name="Rosling A."/>
        </authorList>
    </citation>
    <scope>NUCLEOTIDE SEQUENCE [LARGE SCALE GENOMIC DNA]</scope>
    <source>
        <strain evidence="1 2">120-4 pot B 10/14</strain>
    </source>
</reference>
<proteinExistence type="predicted"/>
<keyword evidence="2" id="KW-1185">Reference proteome</keyword>
<protein>
    <submittedName>
        <fullName evidence="1">43528_t:CDS:1</fullName>
    </submittedName>
</protein>
<evidence type="ECO:0000313" key="1">
    <source>
        <dbReference type="EMBL" id="CAG8796187.1"/>
    </source>
</evidence>
<dbReference type="Proteomes" id="UP000789901">
    <property type="component" value="Unassembled WGS sequence"/>
</dbReference>
<sequence length="47" mass="5586">MDLSYKALFNFEKSPEFDTSIEQTVVNNDALTFDWHSYNQIKEIIRS</sequence>
<gene>
    <name evidence="1" type="ORF">GMARGA_LOCUS22152</name>
</gene>
<comment type="caution">
    <text evidence="1">The sequence shown here is derived from an EMBL/GenBank/DDBJ whole genome shotgun (WGS) entry which is preliminary data.</text>
</comment>
<dbReference type="EMBL" id="CAJVQB010021105">
    <property type="protein sequence ID" value="CAG8796187.1"/>
    <property type="molecule type" value="Genomic_DNA"/>
</dbReference>
<evidence type="ECO:0000313" key="2">
    <source>
        <dbReference type="Proteomes" id="UP000789901"/>
    </source>
</evidence>
<organism evidence="1 2">
    <name type="scientific">Gigaspora margarita</name>
    <dbReference type="NCBI Taxonomy" id="4874"/>
    <lineage>
        <taxon>Eukaryota</taxon>
        <taxon>Fungi</taxon>
        <taxon>Fungi incertae sedis</taxon>
        <taxon>Mucoromycota</taxon>
        <taxon>Glomeromycotina</taxon>
        <taxon>Glomeromycetes</taxon>
        <taxon>Diversisporales</taxon>
        <taxon>Gigasporaceae</taxon>
        <taxon>Gigaspora</taxon>
    </lineage>
</organism>
<accession>A0ABN7VSK1</accession>